<comment type="caution">
    <text evidence="3">The sequence shown here is derived from an EMBL/GenBank/DDBJ whole genome shotgun (WGS) entry which is preliminary data.</text>
</comment>
<sequence>MAASSQASPSPALSVALLLCSPALAALHPGFLDSRHRPTSCSPRTSRSPPCAAVASADPPTDLPALPLPPLPVLEQEELLRLEAGERVFRQQPPEGGGTGFGFSVQEVCLSPRSAFEIVRDFDAYAERITTVRKATRYTSEVPGMQEELCYSFLVSRIRLVLNVRFNIDPAARRVAWQLDKRSWVLEDSSGYWLVEPVLNRPDMSRVWFCVSVRLNKRVPGFVVSLVSRYGLKKATSWIAEVPACDLDDA</sequence>
<dbReference type="InterPro" id="IPR023393">
    <property type="entry name" value="START-like_dom_sf"/>
</dbReference>
<reference evidence="3 4" key="1">
    <citation type="journal article" date="2024" name="Science">
        <title>Giant polyketide synthase enzymes in the biosynthesis of giant marine polyether toxins.</title>
        <authorList>
            <person name="Fallon T.R."/>
            <person name="Shende V.V."/>
            <person name="Wierzbicki I.H."/>
            <person name="Pendleton A.L."/>
            <person name="Watervoot N.F."/>
            <person name="Auber R.P."/>
            <person name="Gonzalez D.J."/>
            <person name="Wisecaver J.H."/>
            <person name="Moore B.S."/>
        </authorList>
    </citation>
    <scope>NUCLEOTIDE SEQUENCE [LARGE SCALE GENOMIC DNA]</scope>
    <source>
        <strain evidence="3 4">12B1</strain>
    </source>
</reference>
<organism evidence="3 4">
    <name type="scientific">Prymnesium parvum</name>
    <name type="common">Toxic golden alga</name>
    <dbReference type="NCBI Taxonomy" id="97485"/>
    <lineage>
        <taxon>Eukaryota</taxon>
        <taxon>Haptista</taxon>
        <taxon>Haptophyta</taxon>
        <taxon>Prymnesiophyceae</taxon>
        <taxon>Prymnesiales</taxon>
        <taxon>Prymnesiaceae</taxon>
        <taxon>Prymnesium</taxon>
    </lineage>
</organism>
<evidence type="ECO:0008006" key="5">
    <source>
        <dbReference type="Google" id="ProtNLM"/>
    </source>
</evidence>
<protein>
    <recommendedName>
        <fullName evidence="5">Coenzyme Q-binding protein COQ10 START domain-containing protein</fullName>
    </recommendedName>
</protein>
<dbReference type="AlphaFoldDB" id="A0AB34JY28"/>
<accession>A0AB34JY28</accession>
<feature type="region of interest" description="Disordered" evidence="1">
    <location>
        <begin position="35"/>
        <end position="59"/>
    </location>
</feature>
<evidence type="ECO:0000256" key="1">
    <source>
        <dbReference type="SAM" id="MobiDB-lite"/>
    </source>
</evidence>
<feature type="compositionally biased region" description="Low complexity" evidence="1">
    <location>
        <begin position="39"/>
        <end position="51"/>
    </location>
</feature>
<proteinExistence type="predicted"/>
<evidence type="ECO:0000313" key="3">
    <source>
        <dbReference type="EMBL" id="KAL1525913.1"/>
    </source>
</evidence>
<dbReference type="Gene3D" id="3.30.530.20">
    <property type="match status" value="1"/>
</dbReference>
<feature type="signal peptide" evidence="2">
    <location>
        <begin position="1"/>
        <end position="25"/>
    </location>
</feature>
<dbReference type="SUPFAM" id="SSF55961">
    <property type="entry name" value="Bet v1-like"/>
    <property type="match status" value="1"/>
</dbReference>
<dbReference type="EMBL" id="JBGBPQ010000004">
    <property type="protein sequence ID" value="KAL1525913.1"/>
    <property type="molecule type" value="Genomic_DNA"/>
</dbReference>
<keyword evidence="4" id="KW-1185">Reference proteome</keyword>
<gene>
    <name evidence="3" type="ORF">AB1Y20_020740</name>
</gene>
<evidence type="ECO:0000313" key="4">
    <source>
        <dbReference type="Proteomes" id="UP001515480"/>
    </source>
</evidence>
<name>A0AB34JY28_PRYPA</name>
<evidence type="ECO:0000256" key="2">
    <source>
        <dbReference type="SAM" id="SignalP"/>
    </source>
</evidence>
<feature type="chain" id="PRO_5044336618" description="Coenzyme Q-binding protein COQ10 START domain-containing protein" evidence="2">
    <location>
        <begin position="26"/>
        <end position="250"/>
    </location>
</feature>
<dbReference type="Proteomes" id="UP001515480">
    <property type="component" value="Unassembled WGS sequence"/>
</dbReference>
<keyword evidence="2" id="KW-0732">Signal</keyword>